<dbReference type="CDD" id="cd06609">
    <property type="entry name" value="STKc_MST3_like"/>
    <property type="match status" value="1"/>
</dbReference>
<proteinExistence type="inferred from homology"/>
<evidence type="ECO:0000256" key="17">
    <source>
        <dbReference type="SAM" id="MobiDB-lite"/>
    </source>
</evidence>
<dbReference type="RefSeq" id="XP_018141846.1">
    <property type="nucleotide sequence ID" value="XM_018284928.1"/>
</dbReference>
<comment type="catalytic activity">
    <reaction evidence="15">
        <text>L-seryl-[protein] + ATP = O-phospho-L-seryl-[protein] + ADP + H(+)</text>
        <dbReference type="Rhea" id="RHEA:17989"/>
        <dbReference type="Rhea" id="RHEA-COMP:9863"/>
        <dbReference type="Rhea" id="RHEA-COMP:11604"/>
        <dbReference type="ChEBI" id="CHEBI:15378"/>
        <dbReference type="ChEBI" id="CHEBI:29999"/>
        <dbReference type="ChEBI" id="CHEBI:30616"/>
        <dbReference type="ChEBI" id="CHEBI:83421"/>
        <dbReference type="ChEBI" id="CHEBI:456216"/>
        <dbReference type="EC" id="2.7.11.1"/>
    </reaction>
</comment>
<keyword evidence="9" id="KW-0479">Metal-binding</keyword>
<dbReference type="PROSITE" id="PS50011">
    <property type="entry name" value="PROTEIN_KINASE_DOM"/>
    <property type="match status" value="1"/>
</dbReference>
<dbReference type="FunFam" id="1.10.510.10:FF:000411">
    <property type="entry name" value="Probable Ste20-like kinase Don3"/>
    <property type="match status" value="1"/>
</dbReference>
<evidence type="ECO:0000256" key="1">
    <source>
        <dbReference type="ARBA" id="ARBA00001946"/>
    </source>
</evidence>
<comment type="similarity">
    <text evidence="3">Belongs to the protein kinase superfamily. STE Ser/Thr protein kinase family. STE20 subfamily.</text>
</comment>
<dbReference type="STRING" id="1380566.A0A179FG78"/>
<dbReference type="Pfam" id="PF00069">
    <property type="entry name" value="Pkinase"/>
    <property type="match status" value="1"/>
</dbReference>
<dbReference type="InterPro" id="IPR050629">
    <property type="entry name" value="STE20/SPS1-PAK"/>
</dbReference>
<feature type="region of interest" description="Disordered" evidence="17">
    <location>
        <begin position="346"/>
        <end position="406"/>
    </location>
</feature>
<dbReference type="EMBL" id="LSBJ02000005">
    <property type="protein sequence ID" value="OAQ64532.1"/>
    <property type="molecule type" value="Genomic_DNA"/>
</dbReference>
<keyword evidence="5" id="KW-0963">Cytoplasm</keyword>
<evidence type="ECO:0000256" key="11">
    <source>
        <dbReference type="ARBA" id="ARBA00022777"/>
    </source>
</evidence>
<evidence type="ECO:0000256" key="14">
    <source>
        <dbReference type="ARBA" id="ARBA00047899"/>
    </source>
</evidence>
<dbReference type="GO" id="GO:0046872">
    <property type="term" value="F:metal ion binding"/>
    <property type="evidence" value="ECO:0007669"/>
    <property type="project" value="UniProtKB-KW"/>
</dbReference>
<dbReference type="Proteomes" id="UP000078397">
    <property type="component" value="Unassembled WGS sequence"/>
</dbReference>
<evidence type="ECO:0000256" key="5">
    <source>
        <dbReference type="ARBA" id="ARBA00022490"/>
    </source>
</evidence>
<feature type="domain" description="Protein kinase" evidence="18">
    <location>
        <begin position="10"/>
        <end position="260"/>
    </location>
</feature>
<feature type="binding site" evidence="16">
    <location>
        <position position="39"/>
    </location>
    <ligand>
        <name>ATP</name>
        <dbReference type="ChEBI" id="CHEBI:30616"/>
    </ligand>
</feature>
<keyword evidence="8" id="KW-0808">Transferase</keyword>
<feature type="region of interest" description="Disordered" evidence="17">
    <location>
        <begin position="559"/>
        <end position="585"/>
    </location>
</feature>
<organism evidence="19 20">
    <name type="scientific">Pochonia chlamydosporia 170</name>
    <dbReference type="NCBI Taxonomy" id="1380566"/>
    <lineage>
        <taxon>Eukaryota</taxon>
        <taxon>Fungi</taxon>
        <taxon>Dikarya</taxon>
        <taxon>Ascomycota</taxon>
        <taxon>Pezizomycotina</taxon>
        <taxon>Sordariomycetes</taxon>
        <taxon>Hypocreomycetidae</taxon>
        <taxon>Hypocreales</taxon>
        <taxon>Clavicipitaceae</taxon>
        <taxon>Pochonia</taxon>
    </lineage>
</organism>
<dbReference type="PANTHER" id="PTHR48012:SF27">
    <property type="entry name" value="SERINE_THREONINE-PROTEIN KINASE SID1"/>
    <property type="match status" value="1"/>
</dbReference>
<evidence type="ECO:0000256" key="4">
    <source>
        <dbReference type="ARBA" id="ARBA00012513"/>
    </source>
</evidence>
<dbReference type="KEGG" id="pchm:VFPPC_05790"/>
<evidence type="ECO:0000256" key="6">
    <source>
        <dbReference type="ARBA" id="ARBA00022527"/>
    </source>
</evidence>
<comment type="catalytic activity">
    <reaction evidence="14">
        <text>L-threonyl-[protein] + ATP = O-phospho-L-threonyl-[protein] + ADP + H(+)</text>
        <dbReference type="Rhea" id="RHEA:46608"/>
        <dbReference type="Rhea" id="RHEA-COMP:11060"/>
        <dbReference type="Rhea" id="RHEA-COMP:11605"/>
        <dbReference type="ChEBI" id="CHEBI:15378"/>
        <dbReference type="ChEBI" id="CHEBI:30013"/>
        <dbReference type="ChEBI" id="CHEBI:30616"/>
        <dbReference type="ChEBI" id="CHEBI:61977"/>
        <dbReference type="ChEBI" id="CHEBI:456216"/>
        <dbReference type="EC" id="2.7.11.1"/>
    </reaction>
</comment>
<comment type="subcellular location">
    <subcellularLocation>
        <location evidence="2">Cytoplasm</location>
    </subcellularLocation>
</comment>
<evidence type="ECO:0000256" key="3">
    <source>
        <dbReference type="ARBA" id="ARBA00008874"/>
    </source>
</evidence>
<dbReference type="PROSITE" id="PS00107">
    <property type="entry name" value="PROTEIN_KINASE_ATP"/>
    <property type="match status" value="1"/>
</dbReference>
<evidence type="ECO:0000256" key="16">
    <source>
        <dbReference type="PROSITE-ProRule" id="PRU10141"/>
    </source>
</evidence>
<evidence type="ECO:0000256" key="9">
    <source>
        <dbReference type="ARBA" id="ARBA00022723"/>
    </source>
</evidence>
<sequence>MAHDGVAEHYQVLEELGRGSFGVVYKGIEKATGETVAIKHIDLESNDDDIQDIQAEIAVLSTCASPFVTQYKGSFLRGHKLWIVMEYLGGGSCLDLLKPANFSETHIAIICRELLLGIQYLHTEGKIHRDIKAANVLLSETGKVKLADFGVAAQLTNIKSQRNTFVGTPFWMAPEVIQQDGYSFKADIWSLGITAMEMANGEPPLCHIHPMKVLFHIPKNAPPRLEGDFSRDFKDFVAQCLTKDYDRRPSARDLLKHRFIRGAGKIEALQELIARRQMWDANQNRQKHPIYYQETLQTISPKDEDQEWVFDTVKSVAVLPPKRPTIRHRKPSSMLATDEGLRKLDIAEGPLGPSSPATGTVRKSTVRRTPSLAQSNSIRSSGSPRPPVAAKKPLQPDMSFGNSGSTMRLFRRVPSDSSTNGQIGRPSSPDDVFCDENLPLPIASPVEPYGKEAILGRRLYTKAVEPTLAELHAQTSAMQKREALAKLSDAFAALDAVDPEGAYHLMSNLVGAMSQDNKLNASLLKQPAQKTPSDGTPQGTVIIKSSVASAVSPAKLILSSSNPHLKSHRRRQAESPRTSLADKELEREKSALLEEKYPGREARGGMEHCKQLSEVLYQRWADNLRIRWPAV</sequence>
<keyword evidence="13" id="KW-0460">Magnesium</keyword>
<name>A0A179FG78_METCM</name>
<dbReference type="GO" id="GO:0005524">
    <property type="term" value="F:ATP binding"/>
    <property type="evidence" value="ECO:0007669"/>
    <property type="project" value="UniProtKB-UniRule"/>
</dbReference>
<dbReference type="SUPFAM" id="SSF56112">
    <property type="entry name" value="Protein kinase-like (PK-like)"/>
    <property type="match status" value="1"/>
</dbReference>
<dbReference type="OrthoDB" id="248923at2759"/>
<comment type="cofactor">
    <cofactor evidence="1">
        <name>Mg(2+)</name>
        <dbReference type="ChEBI" id="CHEBI:18420"/>
    </cofactor>
</comment>
<keyword evidence="20" id="KW-1185">Reference proteome</keyword>
<evidence type="ECO:0000256" key="8">
    <source>
        <dbReference type="ARBA" id="ARBA00022679"/>
    </source>
</evidence>
<evidence type="ECO:0000256" key="10">
    <source>
        <dbReference type="ARBA" id="ARBA00022741"/>
    </source>
</evidence>
<dbReference type="InterPro" id="IPR011009">
    <property type="entry name" value="Kinase-like_dom_sf"/>
</dbReference>
<dbReference type="Gene3D" id="1.10.510.10">
    <property type="entry name" value="Transferase(Phosphotransferase) domain 1"/>
    <property type="match status" value="1"/>
</dbReference>
<accession>A0A179FG78</accession>
<keyword evidence="7" id="KW-0597">Phosphoprotein</keyword>
<dbReference type="InterPro" id="IPR000719">
    <property type="entry name" value="Prot_kinase_dom"/>
</dbReference>
<dbReference type="GeneID" id="28848922"/>
<evidence type="ECO:0000256" key="2">
    <source>
        <dbReference type="ARBA" id="ARBA00004496"/>
    </source>
</evidence>
<dbReference type="AlphaFoldDB" id="A0A179FG78"/>
<protein>
    <recommendedName>
        <fullName evidence="4">non-specific serine/threonine protein kinase</fullName>
        <ecNumber evidence="4">2.7.11.1</ecNumber>
    </recommendedName>
</protein>
<reference evidence="19 20" key="1">
    <citation type="journal article" date="2016" name="PLoS Pathog.">
        <title>Biosynthesis of antibiotic leucinostatins in bio-control fungus Purpureocillium lilacinum and their inhibition on phytophthora revealed by genome mining.</title>
        <authorList>
            <person name="Wang G."/>
            <person name="Liu Z."/>
            <person name="Lin R."/>
            <person name="Li E."/>
            <person name="Mao Z."/>
            <person name="Ling J."/>
            <person name="Yang Y."/>
            <person name="Yin W.B."/>
            <person name="Xie B."/>
        </authorList>
    </citation>
    <scope>NUCLEOTIDE SEQUENCE [LARGE SCALE GENOMIC DNA]</scope>
    <source>
        <strain evidence="19">170</strain>
    </source>
</reference>
<dbReference type="EC" id="2.7.11.1" evidence="4"/>
<keyword evidence="10 16" id="KW-0547">Nucleotide-binding</keyword>
<dbReference type="PANTHER" id="PTHR48012">
    <property type="entry name" value="STERILE20-LIKE KINASE, ISOFORM B-RELATED"/>
    <property type="match status" value="1"/>
</dbReference>
<evidence type="ECO:0000259" key="18">
    <source>
        <dbReference type="PROSITE" id="PS50011"/>
    </source>
</evidence>
<dbReference type="InterPro" id="IPR017441">
    <property type="entry name" value="Protein_kinase_ATP_BS"/>
</dbReference>
<keyword evidence="11 19" id="KW-0418">Kinase</keyword>
<evidence type="ECO:0000313" key="20">
    <source>
        <dbReference type="Proteomes" id="UP000078397"/>
    </source>
</evidence>
<dbReference type="GO" id="GO:0004674">
    <property type="term" value="F:protein serine/threonine kinase activity"/>
    <property type="evidence" value="ECO:0007669"/>
    <property type="project" value="UniProtKB-KW"/>
</dbReference>
<evidence type="ECO:0000256" key="12">
    <source>
        <dbReference type="ARBA" id="ARBA00022840"/>
    </source>
</evidence>
<keyword evidence="12 16" id="KW-0067">ATP-binding</keyword>
<dbReference type="SMART" id="SM00220">
    <property type="entry name" value="S_TKc"/>
    <property type="match status" value="1"/>
</dbReference>
<evidence type="ECO:0000256" key="7">
    <source>
        <dbReference type="ARBA" id="ARBA00022553"/>
    </source>
</evidence>
<evidence type="ECO:0000313" key="19">
    <source>
        <dbReference type="EMBL" id="OAQ64532.1"/>
    </source>
</evidence>
<keyword evidence="6" id="KW-0723">Serine/threonine-protein kinase</keyword>
<evidence type="ECO:0000256" key="13">
    <source>
        <dbReference type="ARBA" id="ARBA00022842"/>
    </source>
</evidence>
<dbReference type="GO" id="GO:0005737">
    <property type="term" value="C:cytoplasm"/>
    <property type="evidence" value="ECO:0007669"/>
    <property type="project" value="UniProtKB-SubCell"/>
</dbReference>
<comment type="caution">
    <text evidence="19">The sequence shown here is derived from an EMBL/GenBank/DDBJ whole genome shotgun (WGS) entry which is preliminary data.</text>
</comment>
<feature type="compositionally biased region" description="Polar residues" evidence="17">
    <location>
        <begin position="355"/>
        <end position="383"/>
    </location>
</feature>
<gene>
    <name evidence="19" type="ORF">VFPPC_05790</name>
</gene>
<evidence type="ECO:0000256" key="15">
    <source>
        <dbReference type="ARBA" id="ARBA00048679"/>
    </source>
</evidence>